<dbReference type="OrthoDB" id="2016263at2759"/>
<feature type="non-terminal residue" evidence="3">
    <location>
        <position position="197"/>
    </location>
</feature>
<dbReference type="GO" id="GO:0016485">
    <property type="term" value="P:protein processing"/>
    <property type="evidence" value="ECO:0007669"/>
    <property type="project" value="TreeGrafter"/>
</dbReference>
<dbReference type="EMBL" id="KK115146">
    <property type="protein sequence ID" value="KFM64269.1"/>
    <property type="molecule type" value="Genomic_DNA"/>
</dbReference>
<evidence type="ECO:0000313" key="4">
    <source>
        <dbReference type="Proteomes" id="UP000054359"/>
    </source>
</evidence>
<evidence type="ECO:0000313" key="3">
    <source>
        <dbReference type="EMBL" id="KFM64269.1"/>
    </source>
</evidence>
<keyword evidence="4" id="KW-1185">Reference proteome</keyword>
<dbReference type="Proteomes" id="UP000054359">
    <property type="component" value="Unassembled WGS sequence"/>
</dbReference>
<dbReference type="GO" id="GO:0004222">
    <property type="term" value="F:metalloendopeptidase activity"/>
    <property type="evidence" value="ECO:0007669"/>
    <property type="project" value="InterPro"/>
</dbReference>
<dbReference type="InterPro" id="IPR024079">
    <property type="entry name" value="MetalloPept_cat_dom_sf"/>
</dbReference>
<dbReference type="InterPro" id="IPR042089">
    <property type="entry name" value="Peptidase_M13_dom_2"/>
</dbReference>
<dbReference type="PANTHER" id="PTHR11733:SF167">
    <property type="entry name" value="FI17812P1-RELATED"/>
    <property type="match status" value="1"/>
</dbReference>
<sequence length="197" mass="22651">MFYRSVVFVAKHVSSSLSSIHDKMQSISSKSTHWQYCLQMTVDYFGLSLIGLYAQRYLDKDTKLFVEEMVDDLKSSLIEKIEKSQWMDEKTKERAVEKVLKKKFTVGCSAEMENEKALNKFYAPIEIGTNHFKNFKAVNAFKMHRTLEGLHKIHERHKWTDITNLLAANAFYHPSENSIVIPLGLLQDSIISSGKPG</sequence>
<organism evidence="3 4">
    <name type="scientific">Stegodyphus mimosarum</name>
    <name type="common">African social velvet spider</name>
    <dbReference type="NCBI Taxonomy" id="407821"/>
    <lineage>
        <taxon>Eukaryota</taxon>
        <taxon>Metazoa</taxon>
        <taxon>Ecdysozoa</taxon>
        <taxon>Arthropoda</taxon>
        <taxon>Chelicerata</taxon>
        <taxon>Arachnida</taxon>
        <taxon>Araneae</taxon>
        <taxon>Araneomorphae</taxon>
        <taxon>Entelegynae</taxon>
        <taxon>Eresoidea</taxon>
        <taxon>Eresidae</taxon>
        <taxon>Stegodyphus</taxon>
    </lineage>
</organism>
<dbReference type="AlphaFoldDB" id="A0A087TGN0"/>
<feature type="domain" description="Peptidase M13 N-terminal" evidence="2">
    <location>
        <begin position="2"/>
        <end position="103"/>
    </location>
</feature>
<dbReference type="GO" id="GO:0005886">
    <property type="term" value="C:plasma membrane"/>
    <property type="evidence" value="ECO:0007669"/>
    <property type="project" value="TreeGrafter"/>
</dbReference>
<gene>
    <name evidence="3" type="ORF">X975_14614</name>
</gene>
<proteinExistence type="inferred from homology"/>
<accession>A0A087TGN0</accession>
<reference evidence="3 4" key="1">
    <citation type="submission" date="2013-11" db="EMBL/GenBank/DDBJ databases">
        <title>Genome sequencing of Stegodyphus mimosarum.</title>
        <authorList>
            <person name="Bechsgaard J."/>
        </authorList>
    </citation>
    <scope>NUCLEOTIDE SEQUENCE [LARGE SCALE GENOMIC DNA]</scope>
</reference>
<evidence type="ECO:0000259" key="2">
    <source>
        <dbReference type="Pfam" id="PF05649"/>
    </source>
</evidence>
<comment type="similarity">
    <text evidence="1">Belongs to the peptidase M13 family.</text>
</comment>
<name>A0A087TGN0_STEMI</name>
<dbReference type="PANTHER" id="PTHR11733">
    <property type="entry name" value="ZINC METALLOPROTEASE FAMILY M13 NEPRILYSIN-RELATED"/>
    <property type="match status" value="1"/>
</dbReference>
<dbReference type="SUPFAM" id="SSF55486">
    <property type="entry name" value="Metalloproteases ('zincins'), catalytic domain"/>
    <property type="match status" value="1"/>
</dbReference>
<dbReference type="InterPro" id="IPR000718">
    <property type="entry name" value="Peptidase_M13"/>
</dbReference>
<protein>
    <submittedName>
        <fullName evidence="3">Endothelin-converting enzyme 2</fullName>
    </submittedName>
</protein>
<dbReference type="PROSITE" id="PS51885">
    <property type="entry name" value="NEPRILYSIN"/>
    <property type="match status" value="1"/>
</dbReference>
<dbReference type="STRING" id="407821.A0A087TGN0"/>
<dbReference type="Gene3D" id="1.10.1380.10">
    <property type="entry name" value="Neutral endopeptidase , domain2"/>
    <property type="match status" value="1"/>
</dbReference>
<evidence type="ECO:0000256" key="1">
    <source>
        <dbReference type="ARBA" id="ARBA00007357"/>
    </source>
</evidence>
<dbReference type="Pfam" id="PF05649">
    <property type="entry name" value="Peptidase_M13_N"/>
    <property type="match status" value="1"/>
</dbReference>
<dbReference type="Gene3D" id="3.40.390.10">
    <property type="entry name" value="Collagenase (Catalytic Domain)"/>
    <property type="match status" value="1"/>
</dbReference>
<dbReference type="InterPro" id="IPR008753">
    <property type="entry name" value="Peptidase_M13_N"/>
</dbReference>